<dbReference type="NCBIfam" id="TIGR04183">
    <property type="entry name" value="Por_Secre_tail"/>
    <property type="match status" value="1"/>
</dbReference>
<dbReference type="AlphaFoldDB" id="A0A9W4XD92"/>
<dbReference type="SMART" id="SM00028">
    <property type="entry name" value="TPR"/>
    <property type="match status" value="6"/>
</dbReference>
<dbReference type="RefSeq" id="WP_263362217.1">
    <property type="nucleotide sequence ID" value="NZ_OX336425.1"/>
</dbReference>
<evidence type="ECO:0008006" key="7">
    <source>
        <dbReference type="Google" id="ProtNLM"/>
    </source>
</evidence>
<dbReference type="PROSITE" id="PS50005">
    <property type="entry name" value="TPR"/>
    <property type="match status" value="3"/>
</dbReference>
<dbReference type="InterPro" id="IPR019734">
    <property type="entry name" value="TPR_rpt"/>
</dbReference>
<dbReference type="KEGG" id="fcs:TRV642_0855"/>
<evidence type="ECO:0000256" key="4">
    <source>
        <dbReference type="PROSITE-ProRule" id="PRU00339"/>
    </source>
</evidence>
<feature type="repeat" description="TPR" evidence="4">
    <location>
        <begin position="198"/>
        <end position="231"/>
    </location>
</feature>
<reference evidence="5" key="1">
    <citation type="submission" date="2022-09" db="EMBL/GenBank/DDBJ databases">
        <authorList>
            <person name="Duchaud E."/>
        </authorList>
    </citation>
    <scope>NUCLEOTIDE SEQUENCE</scope>
    <source>
        <strain evidence="5">TRV642</strain>
    </source>
</reference>
<keyword evidence="3 4" id="KW-0802">TPR repeat</keyword>
<dbReference type="Pfam" id="PF14559">
    <property type="entry name" value="TPR_19"/>
    <property type="match status" value="1"/>
</dbReference>
<protein>
    <recommendedName>
        <fullName evidence="7">Secretion system C-terminal sorting domain-containing protein</fullName>
    </recommendedName>
</protein>
<dbReference type="Gene3D" id="1.25.40.10">
    <property type="entry name" value="Tetratricopeptide repeat domain"/>
    <property type="match status" value="2"/>
</dbReference>
<dbReference type="EMBL" id="OX336425">
    <property type="protein sequence ID" value="CAI2765886.1"/>
    <property type="molecule type" value="Genomic_DNA"/>
</dbReference>
<evidence type="ECO:0000256" key="1">
    <source>
        <dbReference type="ARBA" id="ARBA00022729"/>
    </source>
</evidence>
<dbReference type="SUPFAM" id="SSF48452">
    <property type="entry name" value="TPR-like"/>
    <property type="match status" value="1"/>
</dbReference>
<sequence length="475" mass="54797">MREQISIFIKRTFVFLFLPVVLSGQTKNTDTGDNVTRYYYDDHVISIQIWYGPDKNPDSTKTYYSNGKLNEVFYYDEKGLKDSDCFQYNQQGEKLVTWNFSHGKQISRTDHKLPFNKDREETVKKALKMLTEINIKTNYNPTKVNDLYNRGVLSVSLGNITLALEDLKKVEYSIDKDPKNKGIVLTDSLEQKKDLFRSKLYDRLAFLYASREMDNFAIHYYNKAIKSAPDDMRILYNFASLLQRRKMYDLASFYLEKIVAVKPNHAHARWGLARLYSDTGEYEKAMENIVLAFVSEKAIIERTTAYGGRDLRTTRGLIYHKLGESEKGIADLKSALEMDKNNSYAMKNLGIIYLDQHKYKKACEWFQKAKEFNYTLVYDETDLSSLLESACENTKQEIVIKKKPFAFPNPATTVVSVKDFGAENFDYEFFSFELVSVLKGKSTDGKIDISGLPSGFYVLKVAGENSAETFKVIKE</sequence>
<dbReference type="PANTHER" id="PTHR44858:SF1">
    <property type="entry name" value="UDP-N-ACETYLGLUCOSAMINE--PEPTIDE N-ACETYLGLUCOSAMINYLTRANSFERASE SPINDLY-RELATED"/>
    <property type="match status" value="1"/>
</dbReference>
<organism evidence="5 6">
    <name type="scientific">Flavobacterium collinsii</name>
    <dbReference type="NCBI Taxonomy" id="1114861"/>
    <lineage>
        <taxon>Bacteria</taxon>
        <taxon>Pseudomonadati</taxon>
        <taxon>Bacteroidota</taxon>
        <taxon>Flavobacteriia</taxon>
        <taxon>Flavobacteriales</taxon>
        <taxon>Flavobacteriaceae</taxon>
        <taxon>Flavobacterium</taxon>
    </lineage>
</organism>
<name>A0A9W4XD92_9FLAO</name>
<dbReference type="InterPro" id="IPR026444">
    <property type="entry name" value="Secre_tail"/>
</dbReference>
<dbReference type="InterPro" id="IPR011990">
    <property type="entry name" value="TPR-like_helical_dom_sf"/>
</dbReference>
<gene>
    <name evidence="5" type="ORF">TRV642_0855</name>
</gene>
<proteinExistence type="predicted"/>
<keyword evidence="1" id="KW-0732">Signal</keyword>
<keyword evidence="2" id="KW-0677">Repeat</keyword>
<dbReference type="Gene3D" id="3.90.930.1">
    <property type="match status" value="1"/>
</dbReference>
<evidence type="ECO:0000313" key="5">
    <source>
        <dbReference type="EMBL" id="CAI2765886.1"/>
    </source>
</evidence>
<feature type="repeat" description="TPR" evidence="4">
    <location>
        <begin position="309"/>
        <end position="342"/>
    </location>
</feature>
<dbReference type="PANTHER" id="PTHR44858">
    <property type="entry name" value="TETRATRICOPEPTIDE REPEAT PROTEIN 6"/>
    <property type="match status" value="1"/>
</dbReference>
<accession>A0A9W4XD92</accession>
<dbReference type="Pfam" id="PF13432">
    <property type="entry name" value="TPR_16"/>
    <property type="match status" value="1"/>
</dbReference>
<evidence type="ECO:0000256" key="3">
    <source>
        <dbReference type="ARBA" id="ARBA00022803"/>
    </source>
</evidence>
<evidence type="ECO:0000313" key="6">
    <source>
        <dbReference type="Proteomes" id="UP001152749"/>
    </source>
</evidence>
<dbReference type="Proteomes" id="UP001152749">
    <property type="component" value="Chromosome"/>
</dbReference>
<evidence type="ECO:0000256" key="2">
    <source>
        <dbReference type="ARBA" id="ARBA00022737"/>
    </source>
</evidence>
<dbReference type="InterPro" id="IPR050498">
    <property type="entry name" value="Ycf3"/>
</dbReference>
<feature type="repeat" description="TPR" evidence="4">
    <location>
        <begin position="343"/>
        <end position="376"/>
    </location>
</feature>